<dbReference type="OrthoDB" id="5787449at2759"/>
<reference evidence="1 2" key="2">
    <citation type="submission" date="2018-10" db="EMBL/GenBank/DDBJ databases">
        <authorList>
            <consortium name="Pathogen Informatics"/>
        </authorList>
    </citation>
    <scope>NUCLEOTIDE SEQUENCE [LARGE SCALE GENOMIC DNA]</scope>
</reference>
<organism evidence="3">
    <name type="scientific">Enterobius vermicularis</name>
    <name type="common">Human pinworm</name>
    <dbReference type="NCBI Taxonomy" id="51028"/>
    <lineage>
        <taxon>Eukaryota</taxon>
        <taxon>Metazoa</taxon>
        <taxon>Ecdysozoa</taxon>
        <taxon>Nematoda</taxon>
        <taxon>Chromadorea</taxon>
        <taxon>Rhabditida</taxon>
        <taxon>Spirurina</taxon>
        <taxon>Oxyuridomorpha</taxon>
        <taxon>Oxyuroidea</taxon>
        <taxon>Oxyuridae</taxon>
        <taxon>Enterobius</taxon>
    </lineage>
</organism>
<gene>
    <name evidence="1" type="ORF">EVEC_LOCUS3704</name>
</gene>
<sequence length="574" mass="65938">MSLVFRRRVEHPLIDLCNMQVAVTNFIHINDDPEEQREQSSYLTDDFSGLNGPYCIESDLSSEEDDGAHVSPELQDRIFYNSIIMERVISYVPLVKDRLNIERCCKRMRDLSKRAPYLKNDVDCTLLDMHFQRTRPEITIAFAGNELYLPVTVASYRLSSDEGLAVQPSSSIAMLRAFLRRFEKQIVSLRIGSIHDIQRRMSYIPDYELVLTPDLAEALSTLRNLRSLCIRNCHMTCQVLDKWSSDEACLMNQIQAYCFHGVWFDKSTDCDRLMTIIKPEARRIHLSKCGTEVLRQLAHRLLRLHVNLEYVYLLLNVHSISNDHSTRQGLEPLSKVCEELRLCICLSTLNVDEERLVLNKTLDIIEEFPKITLLELDIGVPDIRGYEHYEKFFLGLQKLPNLRVLRISSIALKDYDFQIWSHMIQGINLLKSVTELAIRGIGVRLSSQELQDLCELLPRNLKVLSLYLAKRCKKLEVLSVIGAADIDCGAAKFALQELSYLQSLALSQIGPISDALVKYMKVAHNFLFEEKLNEGVETVHLYRSQRGLQKMFDGMSFGECPGCEKDLTLFDEES</sequence>
<reference evidence="3" key="1">
    <citation type="submission" date="2017-02" db="UniProtKB">
        <authorList>
            <consortium name="WormBaseParasite"/>
        </authorList>
    </citation>
    <scope>IDENTIFICATION</scope>
</reference>
<accession>A0A0N4V1Z2</accession>
<dbReference type="WBParaSite" id="EVEC_0000399601-mRNA-1">
    <property type="protein sequence ID" value="EVEC_0000399601-mRNA-1"/>
    <property type="gene ID" value="EVEC_0000399601"/>
</dbReference>
<dbReference type="InterPro" id="IPR032675">
    <property type="entry name" value="LRR_dom_sf"/>
</dbReference>
<protein>
    <submittedName>
        <fullName evidence="3">F-box domain-containing protein</fullName>
    </submittedName>
</protein>
<evidence type="ECO:0000313" key="2">
    <source>
        <dbReference type="Proteomes" id="UP000274131"/>
    </source>
</evidence>
<dbReference type="SUPFAM" id="SSF52047">
    <property type="entry name" value="RNI-like"/>
    <property type="match status" value="1"/>
</dbReference>
<keyword evidence="2" id="KW-1185">Reference proteome</keyword>
<proteinExistence type="predicted"/>
<dbReference type="EMBL" id="UXUI01007661">
    <property type="protein sequence ID" value="VDD88561.1"/>
    <property type="molecule type" value="Genomic_DNA"/>
</dbReference>
<name>A0A0N4V1Z2_ENTVE</name>
<dbReference type="Gene3D" id="3.80.10.10">
    <property type="entry name" value="Ribonuclease Inhibitor"/>
    <property type="match status" value="1"/>
</dbReference>
<dbReference type="AlphaFoldDB" id="A0A0N4V1Z2"/>
<dbReference type="Proteomes" id="UP000274131">
    <property type="component" value="Unassembled WGS sequence"/>
</dbReference>
<evidence type="ECO:0000313" key="3">
    <source>
        <dbReference type="WBParaSite" id="EVEC_0000399601-mRNA-1"/>
    </source>
</evidence>
<evidence type="ECO:0000313" key="1">
    <source>
        <dbReference type="EMBL" id="VDD88561.1"/>
    </source>
</evidence>